<dbReference type="PANTHER" id="PTHR10683">
    <property type="entry name" value="TRANSALDOLASE"/>
    <property type="match status" value="1"/>
</dbReference>
<dbReference type="InterPro" id="IPR001585">
    <property type="entry name" value="TAL/FSA"/>
</dbReference>
<dbReference type="Pfam" id="PF00923">
    <property type="entry name" value="TAL_FSA"/>
    <property type="match status" value="1"/>
</dbReference>
<evidence type="ECO:0000313" key="2">
    <source>
        <dbReference type="EMBL" id="SVA09709.1"/>
    </source>
</evidence>
<dbReference type="InterPro" id="IPR013785">
    <property type="entry name" value="Aldolase_TIM"/>
</dbReference>
<dbReference type="GO" id="GO:0005975">
    <property type="term" value="P:carbohydrate metabolic process"/>
    <property type="evidence" value="ECO:0007669"/>
    <property type="project" value="InterPro"/>
</dbReference>
<proteinExistence type="predicted"/>
<protein>
    <recommendedName>
        <fullName evidence="3">Transaldolase</fullName>
    </recommendedName>
</protein>
<keyword evidence="1" id="KW-0704">Schiff base</keyword>
<evidence type="ECO:0008006" key="3">
    <source>
        <dbReference type="Google" id="ProtNLM"/>
    </source>
</evidence>
<dbReference type="Gene3D" id="3.20.20.70">
    <property type="entry name" value="Aldolase class I"/>
    <property type="match status" value="1"/>
</dbReference>
<evidence type="ECO:0000256" key="1">
    <source>
        <dbReference type="ARBA" id="ARBA00023270"/>
    </source>
</evidence>
<organism evidence="2">
    <name type="scientific">marine metagenome</name>
    <dbReference type="NCBI Taxonomy" id="408172"/>
    <lineage>
        <taxon>unclassified sequences</taxon>
        <taxon>metagenomes</taxon>
        <taxon>ecological metagenomes</taxon>
    </lineage>
</organism>
<gene>
    <name evidence="2" type="ORF">METZ01_LOCUS62563</name>
</gene>
<accession>A0A381T1T5</accession>
<dbReference type="EMBL" id="UINC01003843">
    <property type="protein sequence ID" value="SVA09709.1"/>
    <property type="molecule type" value="Genomic_DNA"/>
</dbReference>
<sequence>MDTVDQKLDEVLNALAYEKIVGGAPKSESDPLLAKLKSLGSEIWVDTGELEKAQDIWKQEMTALTTNNTLANQVVQSGVMDQVIEDTIRRIRDEGLVITEEELILEVGFVINCKIALRLVQAFKVKVSIELHPSVSRDIERTLHYGRRYFKVCPEFFIVKVPLTPEGYLAVRKLTQENIPINFTLGFSARQNYLAARLSNPDFVNVFLGRLNQVVIDHEAGSGDQVGEKVTLSTQNALIEAREKYKDVQSKLIGASIRNGAQVAFLAGLDVLTIPPKAIKEFQESGKATNEVMSHLNEEIVPGINNSHPLAKRFPCLWEMPEQFISFVDGLMNENGLGEMQGNELVDFCRKHGMNLFYDFSDAELKQIYDQGKIPCLDNWSESIALDDLMTQSALQSFTKDQNALDDRIRSFLK</sequence>
<dbReference type="SUPFAM" id="SSF51569">
    <property type="entry name" value="Aldolase"/>
    <property type="match status" value="1"/>
</dbReference>
<dbReference type="AlphaFoldDB" id="A0A381T1T5"/>
<name>A0A381T1T5_9ZZZZ</name>
<reference evidence="2" key="1">
    <citation type="submission" date="2018-05" db="EMBL/GenBank/DDBJ databases">
        <authorList>
            <person name="Lanie J.A."/>
            <person name="Ng W.-L."/>
            <person name="Kazmierczak K.M."/>
            <person name="Andrzejewski T.M."/>
            <person name="Davidsen T.M."/>
            <person name="Wayne K.J."/>
            <person name="Tettelin H."/>
            <person name="Glass J.I."/>
            <person name="Rusch D."/>
            <person name="Podicherti R."/>
            <person name="Tsui H.-C.T."/>
            <person name="Winkler M.E."/>
        </authorList>
    </citation>
    <scope>NUCLEOTIDE SEQUENCE</scope>
</reference>